<evidence type="ECO:0000256" key="9">
    <source>
        <dbReference type="ARBA" id="ARBA00023157"/>
    </source>
</evidence>
<evidence type="ECO:0000256" key="3">
    <source>
        <dbReference type="ARBA" id="ARBA00022559"/>
    </source>
</evidence>
<comment type="catalytic activity">
    <reaction evidence="1 19">
        <text>2 a phenolic donor + H2O2 = 2 a phenolic radical donor + 2 H2O</text>
        <dbReference type="Rhea" id="RHEA:56136"/>
        <dbReference type="ChEBI" id="CHEBI:15377"/>
        <dbReference type="ChEBI" id="CHEBI:16240"/>
        <dbReference type="ChEBI" id="CHEBI:139520"/>
        <dbReference type="ChEBI" id="CHEBI:139521"/>
        <dbReference type="EC" id="1.11.1.7"/>
    </reaction>
</comment>
<evidence type="ECO:0000256" key="8">
    <source>
        <dbReference type="ARBA" id="ARBA00023004"/>
    </source>
</evidence>
<feature type="binding site" evidence="16">
    <location>
        <position position="81"/>
    </location>
    <ligand>
        <name>Ca(2+)</name>
        <dbReference type="ChEBI" id="CHEBI:29108"/>
        <label>1</label>
    </ligand>
</feature>
<feature type="disulfide bond" evidence="18">
    <location>
        <begin position="212"/>
        <end position="233"/>
    </location>
</feature>
<evidence type="ECO:0000259" key="20">
    <source>
        <dbReference type="PROSITE" id="PS50873"/>
    </source>
</evidence>
<feature type="signal peptide" evidence="19">
    <location>
        <begin position="1"/>
        <end position="23"/>
    </location>
</feature>
<feature type="chain" id="PRO_5018814046" description="Peroxidase" evidence="19">
    <location>
        <begin position="24"/>
        <end position="339"/>
    </location>
</feature>
<name>A0A453DJT7_AEGTS</name>
<dbReference type="FunFam" id="1.10.420.10:FF:000001">
    <property type="entry name" value="Peroxidase"/>
    <property type="match status" value="1"/>
</dbReference>
<evidence type="ECO:0000256" key="6">
    <source>
        <dbReference type="ARBA" id="ARBA00022837"/>
    </source>
</evidence>
<keyword evidence="6 16" id="KW-0106">Calcium</keyword>
<dbReference type="GO" id="GO:0020037">
    <property type="term" value="F:heme binding"/>
    <property type="evidence" value="ECO:0007669"/>
    <property type="project" value="UniProtKB-UniRule"/>
</dbReference>
<dbReference type="AlphaFoldDB" id="A0A453DJT7"/>
<organism evidence="21 22">
    <name type="scientific">Aegilops tauschii subsp. strangulata</name>
    <name type="common">Goatgrass</name>
    <dbReference type="NCBI Taxonomy" id="200361"/>
    <lineage>
        <taxon>Eukaryota</taxon>
        <taxon>Viridiplantae</taxon>
        <taxon>Streptophyta</taxon>
        <taxon>Embryophyta</taxon>
        <taxon>Tracheophyta</taxon>
        <taxon>Spermatophyta</taxon>
        <taxon>Magnoliopsida</taxon>
        <taxon>Liliopsida</taxon>
        <taxon>Poales</taxon>
        <taxon>Poaceae</taxon>
        <taxon>BOP clade</taxon>
        <taxon>Pooideae</taxon>
        <taxon>Triticodae</taxon>
        <taxon>Triticeae</taxon>
        <taxon>Triticinae</taxon>
        <taxon>Aegilops</taxon>
    </lineage>
</organism>
<keyword evidence="19" id="KW-0964">Secreted</keyword>
<dbReference type="InterPro" id="IPR033905">
    <property type="entry name" value="Secretory_peroxidase"/>
</dbReference>
<comment type="function">
    <text evidence="13">Involved in defense response to powdery meldew fungus.</text>
</comment>
<comment type="function">
    <text evidence="19">Removal of H(2)O(2), oxidation of toxic reductants, biosynthesis and degradation of lignin, suberization, auxin catabolism, response to environmental stresses such as wounding, pathogen attack and oxidative stress.</text>
</comment>
<dbReference type="STRING" id="200361.A0A453DJT7"/>
<feature type="binding site" evidence="16">
    <location>
        <position position="206"/>
    </location>
    <ligand>
        <name>Ca(2+)</name>
        <dbReference type="ChEBI" id="CHEBI:29108"/>
        <label>2</label>
    </ligand>
</feature>
<feature type="binding site" evidence="16">
    <location>
        <position position="88"/>
    </location>
    <ligand>
        <name>Ca(2+)</name>
        <dbReference type="ChEBI" id="CHEBI:29108"/>
        <label>1</label>
    </ligand>
</feature>
<dbReference type="GO" id="GO:0042744">
    <property type="term" value="P:hydrogen peroxide catabolic process"/>
    <property type="evidence" value="ECO:0007669"/>
    <property type="project" value="UniProtKB-KW"/>
</dbReference>
<evidence type="ECO:0000256" key="12">
    <source>
        <dbReference type="ARBA" id="ARBA00023324"/>
    </source>
</evidence>
<feature type="binding site" evidence="15">
    <location>
        <position position="175"/>
    </location>
    <ligand>
        <name>substrate</name>
    </ligand>
</feature>
<evidence type="ECO:0000256" key="4">
    <source>
        <dbReference type="ARBA" id="ARBA00022617"/>
    </source>
</evidence>
<reference evidence="22" key="2">
    <citation type="journal article" date="2017" name="Nat. Plants">
        <title>The Aegilops tauschii genome reveals multiple impacts of transposons.</title>
        <authorList>
            <person name="Zhao G."/>
            <person name="Zou C."/>
            <person name="Li K."/>
            <person name="Wang K."/>
            <person name="Li T."/>
            <person name="Gao L."/>
            <person name="Zhang X."/>
            <person name="Wang H."/>
            <person name="Yang Z."/>
            <person name="Liu X."/>
            <person name="Jiang W."/>
            <person name="Mao L."/>
            <person name="Kong X."/>
            <person name="Jiao Y."/>
            <person name="Jia J."/>
        </authorList>
    </citation>
    <scope>NUCLEOTIDE SEQUENCE [LARGE SCALE GENOMIC DNA]</scope>
    <source>
        <strain evidence="22">cv. AL8/78</strain>
    </source>
</reference>
<dbReference type="PROSITE" id="PS00436">
    <property type="entry name" value="PEROXIDASE_2"/>
    <property type="match status" value="1"/>
</dbReference>
<evidence type="ECO:0000313" key="22">
    <source>
        <dbReference type="Proteomes" id="UP000015105"/>
    </source>
</evidence>
<keyword evidence="22" id="KW-1185">Reference proteome</keyword>
<dbReference type="PANTHER" id="PTHR31517">
    <property type="match status" value="1"/>
</dbReference>
<comment type="cofactor">
    <cofactor evidence="16 19">
        <name>Ca(2+)</name>
        <dbReference type="ChEBI" id="CHEBI:29108"/>
    </cofactor>
    <text evidence="16 19">Binds 2 calcium ions per subunit.</text>
</comment>
<dbReference type="EnsemblPlants" id="AET2Gv21276900.1">
    <property type="protein sequence ID" value="AET2Gv21276900.1"/>
    <property type="gene ID" value="AET2Gv21276900"/>
</dbReference>
<dbReference type="FunFam" id="1.10.520.10:FF:000009">
    <property type="entry name" value="Peroxidase"/>
    <property type="match status" value="1"/>
</dbReference>
<keyword evidence="3 19" id="KW-0575">Peroxidase</keyword>
<feature type="binding site" evidence="16">
    <location>
        <position position="244"/>
    </location>
    <ligand>
        <name>Ca(2+)</name>
        <dbReference type="ChEBI" id="CHEBI:29108"/>
        <label>2</label>
    </ligand>
</feature>
<keyword evidence="4 19" id="KW-0349">Heme</keyword>
<keyword evidence="8 16" id="KW-0408">Iron</keyword>
<feature type="domain" description="Plant heme peroxidase family profile" evidence="20">
    <location>
        <begin position="39"/>
        <end position="322"/>
    </location>
</feature>
<evidence type="ECO:0000256" key="17">
    <source>
        <dbReference type="PIRSR" id="PIRSR600823-4"/>
    </source>
</evidence>
<sequence length="339" mass="36483">MAVLSRAAMVLTMMGLAATSALSQPSLISMTTDVPLPDGLSYDFHALSCSNLQNMVRDAVQGAMARDAGVVPGLLRLFFHDCFPQGCDASILLTGGNSEQNMPQNGGLRRSVLDLIEGIRATVHRACGPTVSCADITSLATKEAVMQSRLPGYDVPLGRRDSLAPATAQQVGILPGPDFNVERLVRTFADRGFDKMDLVALSGAHTVGKASCGSFRNRAGENADFVRVLQQVCARNPGHLQDLDVTTPNTFDNRYYNNLQVGRGVLNSDMALTHDGETRNWVNNFAGNQGWFFSQFSTSMRKLAHLPGGNIGEIRNNCFRRNGNGESVVLAAEIFAAFA</sequence>
<dbReference type="GO" id="GO:0140825">
    <property type="term" value="F:lactoperoxidase activity"/>
    <property type="evidence" value="ECO:0007669"/>
    <property type="project" value="UniProtKB-EC"/>
</dbReference>
<dbReference type="InterPro" id="IPR019793">
    <property type="entry name" value="Peroxidases_heam-ligand_BS"/>
</dbReference>
<keyword evidence="9 18" id="KW-1015">Disulfide bond</keyword>
<evidence type="ECO:0000256" key="16">
    <source>
        <dbReference type="PIRSR" id="PIRSR600823-3"/>
    </source>
</evidence>
<comment type="similarity">
    <text evidence="19">Belongs to the peroxidase family. Classical plant (class III) peroxidase subfamily.</text>
</comment>
<reference evidence="21" key="3">
    <citation type="journal article" date="2017" name="Nature">
        <title>Genome sequence of the progenitor of the wheat D genome Aegilops tauschii.</title>
        <authorList>
            <person name="Luo M.C."/>
            <person name="Gu Y.Q."/>
            <person name="Puiu D."/>
            <person name="Wang H."/>
            <person name="Twardziok S.O."/>
            <person name="Deal K.R."/>
            <person name="Huo N."/>
            <person name="Zhu T."/>
            <person name="Wang L."/>
            <person name="Wang Y."/>
            <person name="McGuire P.E."/>
            <person name="Liu S."/>
            <person name="Long H."/>
            <person name="Ramasamy R.K."/>
            <person name="Rodriguez J.C."/>
            <person name="Van S.L."/>
            <person name="Yuan L."/>
            <person name="Wang Z."/>
            <person name="Xia Z."/>
            <person name="Xiao L."/>
            <person name="Anderson O.D."/>
            <person name="Ouyang S."/>
            <person name="Liang Y."/>
            <person name="Zimin A.V."/>
            <person name="Pertea G."/>
            <person name="Qi P."/>
            <person name="Bennetzen J.L."/>
            <person name="Dai X."/>
            <person name="Dawson M.W."/>
            <person name="Muller H.G."/>
            <person name="Kugler K."/>
            <person name="Rivarola-Duarte L."/>
            <person name="Spannagl M."/>
            <person name="Mayer K.F.X."/>
            <person name="Lu F.H."/>
            <person name="Bevan M.W."/>
            <person name="Leroy P."/>
            <person name="Li P."/>
            <person name="You F.M."/>
            <person name="Sun Q."/>
            <person name="Liu Z."/>
            <person name="Lyons E."/>
            <person name="Wicker T."/>
            <person name="Salzberg S.L."/>
            <person name="Devos K.M."/>
            <person name="Dvorak J."/>
        </authorList>
    </citation>
    <scope>NUCLEOTIDE SEQUENCE [LARGE SCALE GENOMIC DNA]</scope>
    <source>
        <strain evidence="21">cv. AL8/78</strain>
    </source>
</reference>
<dbReference type="InterPro" id="IPR000823">
    <property type="entry name" value="Peroxidase_pln"/>
</dbReference>
<dbReference type="Proteomes" id="UP000015105">
    <property type="component" value="Chromosome 2D"/>
</dbReference>
<feature type="disulfide bond" evidence="18">
    <location>
        <begin position="133"/>
        <end position="318"/>
    </location>
</feature>
<dbReference type="GO" id="GO:0046872">
    <property type="term" value="F:metal ion binding"/>
    <property type="evidence" value="ECO:0007669"/>
    <property type="project" value="UniProtKB-UniRule"/>
</dbReference>
<dbReference type="Pfam" id="PF00141">
    <property type="entry name" value="peroxidase"/>
    <property type="match status" value="1"/>
</dbReference>
<feature type="site" description="Transition state stabilizer" evidence="17">
    <location>
        <position position="76"/>
    </location>
</feature>
<feature type="active site" description="Proton acceptor" evidence="14">
    <location>
        <position position="80"/>
    </location>
</feature>
<keyword evidence="10" id="KW-0325">Glycoprotein</keyword>
<keyword evidence="19" id="KW-0732">Signal</keyword>
<dbReference type="PROSITE" id="PS50873">
    <property type="entry name" value="PEROXIDASE_4"/>
    <property type="match status" value="1"/>
</dbReference>
<dbReference type="Gene3D" id="1.10.420.10">
    <property type="entry name" value="Peroxidase, domain 2"/>
    <property type="match status" value="1"/>
</dbReference>
<dbReference type="PRINTS" id="PR00461">
    <property type="entry name" value="PLPEROXIDASE"/>
</dbReference>
<dbReference type="SUPFAM" id="SSF48113">
    <property type="entry name" value="Heme-dependent peroxidases"/>
    <property type="match status" value="1"/>
</dbReference>
<evidence type="ECO:0000256" key="10">
    <source>
        <dbReference type="ARBA" id="ARBA00023180"/>
    </source>
</evidence>
<evidence type="ECO:0000256" key="14">
    <source>
        <dbReference type="PIRSR" id="PIRSR600823-1"/>
    </source>
</evidence>
<dbReference type="InterPro" id="IPR010255">
    <property type="entry name" value="Haem_peroxidase_sf"/>
</dbReference>
<dbReference type="PANTHER" id="PTHR31517:SF51">
    <property type="entry name" value="PEROXIDASE 55"/>
    <property type="match status" value="1"/>
</dbReference>
<dbReference type="OMA" id="HALSCSN"/>
<evidence type="ECO:0000256" key="1">
    <source>
        <dbReference type="ARBA" id="ARBA00000189"/>
    </source>
</evidence>
<feature type="binding site" evidence="16">
    <location>
        <position position="247"/>
    </location>
    <ligand>
        <name>Ca(2+)</name>
        <dbReference type="ChEBI" id="CHEBI:29108"/>
        <label>2</label>
    </ligand>
</feature>
<evidence type="ECO:0000256" key="7">
    <source>
        <dbReference type="ARBA" id="ARBA00023002"/>
    </source>
</evidence>
<dbReference type="InterPro" id="IPR019794">
    <property type="entry name" value="Peroxidases_AS"/>
</dbReference>
<comment type="similarity">
    <text evidence="2">Belongs to the peroxidase family. Ascorbate peroxidase subfamily.</text>
</comment>
<evidence type="ECO:0000256" key="2">
    <source>
        <dbReference type="ARBA" id="ARBA00006873"/>
    </source>
</evidence>
<dbReference type="GO" id="GO:0006979">
    <property type="term" value="P:response to oxidative stress"/>
    <property type="evidence" value="ECO:0007669"/>
    <property type="project" value="UniProtKB-UniRule"/>
</dbReference>
<evidence type="ECO:0000256" key="15">
    <source>
        <dbReference type="PIRSR" id="PIRSR600823-2"/>
    </source>
</evidence>
<feature type="binding site" evidence="16">
    <location>
        <position position="99"/>
    </location>
    <ligand>
        <name>Ca(2+)</name>
        <dbReference type="ChEBI" id="CHEBI:29108"/>
        <label>1</label>
    </ligand>
</feature>
<feature type="binding site" description="axial binding residue" evidence="16">
    <location>
        <position position="205"/>
    </location>
    <ligand>
        <name>heme b</name>
        <dbReference type="ChEBI" id="CHEBI:60344"/>
    </ligand>
    <ligandPart>
        <name>Fe</name>
        <dbReference type="ChEBI" id="CHEBI:18248"/>
    </ligandPart>
</feature>
<dbReference type="InterPro" id="IPR002016">
    <property type="entry name" value="Haem_peroxidase"/>
</dbReference>
<keyword evidence="7 19" id="KW-0560">Oxidoreductase</keyword>
<evidence type="ECO:0000256" key="13">
    <source>
        <dbReference type="ARBA" id="ARBA00056385"/>
    </source>
</evidence>
<feature type="binding site" evidence="16">
    <location>
        <position position="90"/>
    </location>
    <ligand>
        <name>Ca(2+)</name>
        <dbReference type="ChEBI" id="CHEBI:29108"/>
        <label>1</label>
    </ligand>
</feature>
<reference evidence="21" key="5">
    <citation type="journal article" date="2021" name="G3 (Bethesda)">
        <title>Aegilops tauschii genome assembly Aet v5.0 features greater sequence contiguity and improved annotation.</title>
        <authorList>
            <person name="Wang L."/>
            <person name="Zhu T."/>
            <person name="Rodriguez J.C."/>
            <person name="Deal K.R."/>
            <person name="Dubcovsky J."/>
            <person name="McGuire P.E."/>
            <person name="Lux T."/>
            <person name="Spannagl M."/>
            <person name="Mayer K.F.X."/>
            <person name="Baldrich P."/>
            <person name="Meyers B.C."/>
            <person name="Huo N."/>
            <person name="Gu Y.Q."/>
            <person name="Zhou H."/>
            <person name="Devos K.M."/>
            <person name="Bennetzen J.L."/>
            <person name="Unver T."/>
            <person name="Budak H."/>
            <person name="Gulick P.J."/>
            <person name="Galiba G."/>
            <person name="Kalapos B."/>
            <person name="Nelson D.R."/>
            <person name="Li P."/>
            <person name="You F.M."/>
            <person name="Luo M.C."/>
            <person name="Dvorak J."/>
        </authorList>
    </citation>
    <scope>NUCLEOTIDE SEQUENCE [LARGE SCALE GENOMIC DNA]</scope>
    <source>
        <strain evidence="21">cv. AL8/78</strain>
    </source>
</reference>
<feature type="disulfide bond" evidence="18">
    <location>
        <begin position="49"/>
        <end position="127"/>
    </location>
</feature>
<dbReference type="Gene3D" id="1.10.520.10">
    <property type="match status" value="1"/>
</dbReference>
<evidence type="ECO:0000256" key="5">
    <source>
        <dbReference type="ARBA" id="ARBA00022723"/>
    </source>
</evidence>
<feature type="binding site" evidence="16">
    <location>
        <position position="86"/>
    </location>
    <ligand>
        <name>Ca(2+)</name>
        <dbReference type="ChEBI" id="CHEBI:29108"/>
        <label>1</label>
    </ligand>
</feature>
<reference evidence="22" key="1">
    <citation type="journal article" date="2014" name="Science">
        <title>Ancient hybridizations among the ancestral genomes of bread wheat.</title>
        <authorList>
            <consortium name="International Wheat Genome Sequencing Consortium,"/>
            <person name="Marcussen T."/>
            <person name="Sandve S.R."/>
            <person name="Heier L."/>
            <person name="Spannagl M."/>
            <person name="Pfeifer M."/>
            <person name="Jakobsen K.S."/>
            <person name="Wulff B.B."/>
            <person name="Steuernagel B."/>
            <person name="Mayer K.F."/>
            <person name="Olsen O.A."/>
        </authorList>
    </citation>
    <scope>NUCLEOTIDE SEQUENCE [LARGE SCALE GENOMIC DNA]</scope>
    <source>
        <strain evidence="22">cv. AL8/78</strain>
    </source>
</reference>
<dbReference type="GO" id="GO:0005576">
    <property type="term" value="C:extracellular region"/>
    <property type="evidence" value="ECO:0007669"/>
    <property type="project" value="UniProtKB-SubCell"/>
</dbReference>
<dbReference type="CDD" id="cd00693">
    <property type="entry name" value="secretory_peroxidase"/>
    <property type="match status" value="1"/>
</dbReference>
<reference evidence="21" key="4">
    <citation type="submission" date="2019-03" db="UniProtKB">
        <authorList>
            <consortium name="EnsemblPlants"/>
        </authorList>
    </citation>
    <scope>IDENTIFICATION</scope>
</reference>
<dbReference type="KEGG" id="ats:109748240"/>
<dbReference type="EC" id="1.11.1.7" evidence="19"/>
<evidence type="ECO:0000256" key="18">
    <source>
        <dbReference type="PIRSR" id="PIRSR600823-5"/>
    </source>
</evidence>
<comment type="cofactor">
    <cofactor evidence="16 19">
        <name>heme b</name>
        <dbReference type="ChEBI" id="CHEBI:60344"/>
    </cofactor>
    <text evidence="16 19">Binds 1 heme b (iron(II)-protoporphyrin IX) group per subunit.</text>
</comment>
<evidence type="ECO:0000256" key="11">
    <source>
        <dbReference type="ARBA" id="ARBA00023283"/>
    </source>
</evidence>
<dbReference type="PRINTS" id="PR00458">
    <property type="entry name" value="PEROXIDASE"/>
</dbReference>
<dbReference type="PROSITE" id="PS00435">
    <property type="entry name" value="PEROXIDASE_1"/>
    <property type="match status" value="1"/>
</dbReference>
<evidence type="ECO:0000313" key="21">
    <source>
        <dbReference type="EnsemblPlants" id="AET2Gv21276900.1"/>
    </source>
</evidence>
<dbReference type="RefSeq" id="XP_020162867.1">
    <property type="nucleotide sequence ID" value="XM_020307278.3"/>
</dbReference>
<proteinExistence type="inferred from homology"/>
<dbReference type="Gramene" id="AET2Gv21276900.1">
    <property type="protein sequence ID" value="AET2Gv21276900.1"/>
    <property type="gene ID" value="AET2Gv21276900"/>
</dbReference>
<comment type="subcellular location">
    <subcellularLocation>
        <location evidence="19">Secreted</location>
    </subcellularLocation>
</comment>
<evidence type="ECO:0000256" key="19">
    <source>
        <dbReference type="RuleBase" id="RU362060"/>
    </source>
</evidence>
<dbReference type="OrthoDB" id="2113341at2759"/>
<keyword evidence="5 16" id="KW-0479">Metal-binding</keyword>
<protein>
    <recommendedName>
        <fullName evidence="19">Peroxidase</fullName>
        <ecNumber evidence="19">1.11.1.7</ecNumber>
    </recommendedName>
</protein>
<feature type="disulfide bond" evidence="18">
    <location>
        <begin position="82"/>
        <end position="87"/>
    </location>
</feature>
<keyword evidence="11" id="KW-0873">Pyrrolidone carboxylic acid</keyword>
<keyword evidence="12 19" id="KW-0376">Hydrogen peroxide</keyword>
<feature type="binding site" evidence="16">
    <location>
        <position position="252"/>
    </location>
    <ligand>
        <name>Ca(2+)</name>
        <dbReference type="ChEBI" id="CHEBI:29108"/>
        <label>2</label>
    </ligand>
</feature>
<dbReference type="GeneID" id="109748240"/>
<accession>A0A453DJT7</accession>